<dbReference type="FunFam" id="1.20.1070.10:FF:000501">
    <property type="entry name" value="Olfactory receptor"/>
    <property type="match status" value="1"/>
</dbReference>
<dbReference type="Proteomes" id="UP001177744">
    <property type="component" value="Unassembled WGS sequence"/>
</dbReference>
<dbReference type="Gene3D" id="1.20.1070.10">
    <property type="entry name" value="Rhodopsin 7-helix transmembrane proteins"/>
    <property type="match status" value="2"/>
</dbReference>
<evidence type="ECO:0000256" key="11">
    <source>
        <dbReference type="ARBA" id="ARBA00023224"/>
    </source>
</evidence>
<feature type="transmembrane region" description="Helical" evidence="13">
    <location>
        <begin position="92"/>
        <end position="110"/>
    </location>
</feature>
<feature type="domain" description="G-protein coupled receptors family 1 profile" evidence="14">
    <location>
        <begin position="73"/>
        <end position="328"/>
    </location>
</feature>
<keyword evidence="7" id="KW-0552">Olfaction</keyword>
<evidence type="ECO:0000256" key="5">
    <source>
        <dbReference type="ARBA" id="ARBA00022606"/>
    </source>
</evidence>
<dbReference type="CDD" id="cd15430">
    <property type="entry name" value="7tmA_OR13-like"/>
    <property type="match status" value="1"/>
</dbReference>
<proteinExistence type="inferred from homology"/>
<feature type="transmembrane region" description="Helical" evidence="13">
    <location>
        <begin position="57"/>
        <end position="80"/>
    </location>
</feature>
<gene>
    <name evidence="15" type="ORF">QTO34_005275</name>
</gene>
<keyword evidence="5" id="KW-0716">Sensory transduction</keyword>
<evidence type="ECO:0000313" key="15">
    <source>
        <dbReference type="EMBL" id="KAK1334272.1"/>
    </source>
</evidence>
<dbReference type="PRINTS" id="PR00245">
    <property type="entry name" value="OLFACTORYR"/>
</dbReference>
<reference evidence="15" key="1">
    <citation type="submission" date="2023-06" db="EMBL/GenBank/DDBJ databases">
        <title>Reference genome for the Northern bat (Eptesicus nilssonii), a most northern bat species.</title>
        <authorList>
            <person name="Laine V.N."/>
            <person name="Pulliainen A.T."/>
            <person name="Lilley T.M."/>
        </authorList>
    </citation>
    <scope>NUCLEOTIDE SEQUENCE</scope>
    <source>
        <strain evidence="15">BLF_Eptnil</strain>
        <tissue evidence="15">Kidney</tissue>
    </source>
</reference>
<evidence type="ECO:0000256" key="6">
    <source>
        <dbReference type="ARBA" id="ARBA00022692"/>
    </source>
</evidence>
<evidence type="ECO:0000256" key="9">
    <source>
        <dbReference type="ARBA" id="ARBA00023040"/>
    </source>
</evidence>
<evidence type="ECO:0000256" key="13">
    <source>
        <dbReference type="SAM" id="Phobius"/>
    </source>
</evidence>
<evidence type="ECO:0000313" key="16">
    <source>
        <dbReference type="Proteomes" id="UP001177744"/>
    </source>
</evidence>
<feature type="transmembrane region" description="Helical" evidence="13">
    <location>
        <begin position="415"/>
        <end position="433"/>
    </location>
</feature>
<dbReference type="GO" id="GO:0004930">
    <property type="term" value="F:G protein-coupled receptor activity"/>
    <property type="evidence" value="ECO:0007669"/>
    <property type="project" value="UniProtKB-KW"/>
</dbReference>
<dbReference type="Pfam" id="PF13853">
    <property type="entry name" value="7tm_4"/>
    <property type="match status" value="1"/>
</dbReference>
<dbReference type="PANTHER" id="PTHR26453">
    <property type="entry name" value="OLFACTORY RECEPTOR"/>
    <property type="match status" value="1"/>
</dbReference>
<keyword evidence="11 12" id="KW-0807">Transducer</keyword>
<comment type="function">
    <text evidence="1">Odorant receptor.</text>
</comment>
<keyword evidence="10 13" id="KW-0472">Membrane</keyword>
<comment type="function">
    <text evidence="2">Putative odorant or sperm cell receptor.</text>
</comment>
<organism evidence="15 16">
    <name type="scientific">Cnephaeus nilssonii</name>
    <name type="common">Northern bat</name>
    <name type="synonym">Eptesicus nilssonii</name>
    <dbReference type="NCBI Taxonomy" id="3371016"/>
    <lineage>
        <taxon>Eukaryota</taxon>
        <taxon>Metazoa</taxon>
        <taxon>Chordata</taxon>
        <taxon>Craniata</taxon>
        <taxon>Vertebrata</taxon>
        <taxon>Euteleostomi</taxon>
        <taxon>Mammalia</taxon>
        <taxon>Eutheria</taxon>
        <taxon>Laurasiatheria</taxon>
        <taxon>Chiroptera</taxon>
        <taxon>Yangochiroptera</taxon>
        <taxon>Vespertilionidae</taxon>
        <taxon>Cnephaeus</taxon>
    </lineage>
</organism>
<dbReference type="PRINTS" id="PR00237">
    <property type="entry name" value="GPCRRHODOPSN"/>
</dbReference>
<dbReference type="AlphaFoldDB" id="A0AA40HP18"/>
<dbReference type="GO" id="GO:0004984">
    <property type="term" value="F:olfactory receptor activity"/>
    <property type="evidence" value="ECO:0007669"/>
    <property type="project" value="InterPro"/>
</dbReference>
<evidence type="ECO:0000256" key="2">
    <source>
        <dbReference type="ARBA" id="ARBA00003929"/>
    </source>
</evidence>
<dbReference type="EMBL" id="JAULJE010000015">
    <property type="protein sequence ID" value="KAK1334272.1"/>
    <property type="molecule type" value="Genomic_DNA"/>
</dbReference>
<dbReference type="SUPFAM" id="SSF81321">
    <property type="entry name" value="Family A G protein-coupled receptor-like"/>
    <property type="match status" value="2"/>
</dbReference>
<dbReference type="GO" id="GO:0005654">
    <property type="term" value="C:nucleoplasm"/>
    <property type="evidence" value="ECO:0007669"/>
    <property type="project" value="UniProtKB-ARBA"/>
</dbReference>
<keyword evidence="12" id="KW-0675">Receptor</keyword>
<comment type="subcellular location">
    <subcellularLocation>
        <location evidence="3">Cell membrane</location>
        <topology evidence="3">Multi-pass membrane protein</topology>
    </subcellularLocation>
</comment>
<comment type="similarity">
    <text evidence="12">Belongs to the G-protein coupled receptor 1 family.</text>
</comment>
<feature type="transmembrane region" description="Helical" evidence="13">
    <location>
        <begin position="7"/>
        <end position="28"/>
    </location>
</feature>
<dbReference type="InterPro" id="IPR017452">
    <property type="entry name" value="GPCR_Rhodpsn_7TM"/>
</dbReference>
<dbReference type="PROSITE" id="PS50262">
    <property type="entry name" value="G_PROTEIN_RECEP_F1_2"/>
    <property type="match status" value="1"/>
</dbReference>
<evidence type="ECO:0000256" key="1">
    <source>
        <dbReference type="ARBA" id="ARBA00002936"/>
    </source>
</evidence>
<accession>A0AA40HP18</accession>
<evidence type="ECO:0000259" key="14">
    <source>
        <dbReference type="PROSITE" id="PS50262"/>
    </source>
</evidence>
<comment type="caution">
    <text evidence="15">The sequence shown here is derived from an EMBL/GenBank/DDBJ whole genome shotgun (WGS) entry which is preliminary data.</text>
</comment>
<keyword evidence="6 12" id="KW-0812">Transmembrane</keyword>
<evidence type="ECO:0000256" key="12">
    <source>
        <dbReference type="RuleBase" id="RU000688"/>
    </source>
</evidence>
<feature type="transmembrane region" description="Helical" evidence="13">
    <location>
        <begin position="238"/>
        <end position="257"/>
    </location>
</feature>
<evidence type="ECO:0000256" key="8">
    <source>
        <dbReference type="ARBA" id="ARBA00022989"/>
    </source>
</evidence>
<name>A0AA40HP18_CNENI</name>
<dbReference type="InterPro" id="IPR000725">
    <property type="entry name" value="Olfact_rcpt"/>
</dbReference>
<feature type="transmembrane region" description="Helical" evidence="13">
    <location>
        <begin position="164"/>
        <end position="184"/>
    </location>
</feature>
<evidence type="ECO:0000256" key="10">
    <source>
        <dbReference type="ARBA" id="ARBA00023136"/>
    </source>
</evidence>
<feature type="transmembrane region" description="Helical" evidence="13">
    <location>
        <begin position="130"/>
        <end position="152"/>
    </location>
</feature>
<protein>
    <recommendedName>
        <fullName evidence="14">G-protein coupled receptors family 1 profile domain-containing protein</fullName>
    </recommendedName>
</protein>
<evidence type="ECO:0000256" key="3">
    <source>
        <dbReference type="ARBA" id="ARBA00004651"/>
    </source>
</evidence>
<keyword evidence="9 12" id="KW-0297">G-protein coupled receptor</keyword>
<sequence length="439" mass="49606">MPAALAGLRGLGAAILWIECILYCIFLLKADDMDKINQTFVSEFLLLGLSGYPKTEIIYFALILVMYLVILIGNGVLIIVSIFDSRLHTPMYFFLGNLSFLDICYTSSSVPSTLVSLISKKRNISFSGCAVQMFFGFAMGSTECLLLGMMAFDRYVAICNPLRYPIIMSKMVYVLMASVSWLSGGINSMVQTSLAMQLPFCGNIYINHFTCEILAVLKLACADISLNVITMVISNMAFLVLPLLVIFFSYMFILYTILRMNSATGSHKAFSTCSAHLTVVIIFYGTIFFMYAKPKSQERPREDKLQTSDKLISLFYGVVTPMLNPIIYSLRNKDSNQFKFLREEQRQQDRTGSSWDMDITNKTFVKKFILLDSGYPKLEIIYFALILVMYPVILIGNGVLIIVSIFDSRLHTPMCFFLGNLSFLISATHPPLFPQYWRV</sequence>
<dbReference type="GO" id="GO:0005886">
    <property type="term" value="C:plasma membrane"/>
    <property type="evidence" value="ECO:0007669"/>
    <property type="project" value="UniProtKB-SubCell"/>
</dbReference>
<keyword evidence="8 13" id="KW-1133">Transmembrane helix</keyword>
<dbReference type="InterPro" id="IPR000276">
    <property type="entry name" value="GPCR_Rhodpsn"/>
</dbReference>
<evidence type="ECO:0000256" key="4">
    <source>
        <dbReference type="ARBA" id="ARBA00022475"/>
    </source>
</evidence>
<keyword evidence="16" id="KW-1185">Reference proteome</keyword>
<feature type="transmembrane region" description="Helical" evidence="13">
    <location>
        <begin position="269"/>
        <end position="291"/>
    </location>
</feature>
<evidence type="ECO:0000256" key="7">
    <source>
        <dbReference type="ARBA" id="ARBA00022725"/>
    </source>
</evidence>
<feature type="transmembrane region" description="Helical" evidence="13">
    <location>
        <begin position="204"/>
        <end position="226"/>
    </location>
</feature>
<feature type="transmembrane region" description="Helical" evidence="13">
    <location>
        <begin position="380"/>
        <end position="403"/>
    </location>
</feature>
<keyword evidence="4" id="KW-1003">Cell membrane</keyword>
<dbReference type="PROSITE" id="PS00237">
    <property type="entry name" value="G_PROTEIN_RECEP_F1_1"/>
    <property type="match status" value="1"/>
</dbReference>
<feature type="transmembrane region" description="Helical" evidence="13">
    <location>
        <begin position="311"/>
        <end position="330"/>
    </location>
</feature>